<dbReference type="Gene3D" id="2.170.16.10">
    <property type="entry name" value="Hedgehog/Intein (Hint) domain"/>
    <property type="match status" value="1"/>
</dbReference>
<dbReference type="InterPro" id="IPR056823">
    <property type="entry name" value="TEN-like_YD-shell"/>
</dbReference>
<dbReference type="PANTHER" id="PTHR32305">
    <property type="match status" value="1"/>
</dbReference>
<dbReference type="CDD" id="cd12871">
    <property type="entry name" value="Bacuni_01323_like"/>
    <property type="match status" value="1"/>
</dbReference>
<keyword evidence="7" id="KW-1185">Reference proteome</keyword>
<dbReference type="HOGENOM" id="CLU_000256_0_0_11"/>
<dbReference type="InterPro" id="IPR003586">
    <property type="entry name" value="Hint_dom_C"/>
</dbReference>
<keyword evidence="1" id="KW-0677">Repeat</keyword>
<dbReference type="PROSITE" id="PS50818">
    <property type="entry name" value="INTEIN_C_TER"/>
    <property type="match status" value="1"/>
</dbReference>
<dbReference type="Pfam" id="PF13385">
    <property type="entry name" value="Laminin_G_3"/>
    <property type="match status" value="1"/>
</dbReference>
<feature type="transmembrane region" description="Helical" evidence="3">
    <location>
        <begin position="21"/>
        <end position="43"/>
    </location>
</feature>
<feature type="region of interest" description="Disordered" evidence="2">
    <location>
        <begin position="63"/>
        <end position="156"/>
    </location>
</feature>
<dbReference type="InterPro" id="IPR050708">
    <property type="entry name" value="T6SS_VgrG/RHS"/>
</dbReference>
<evidence type="ECO:0000313" key="7">
    <source>
        <dbReference type="Proteomes" id="UP000000235"/>
    </source>
</evidence>
<dbReference type="InterPro" id="IPR031325">
    <property type="entry name" value="RHS_repeat"/>
</dbReference>
<dbReference type="NCBIfam" id="NF033679">
    <property type="entry name" value="DNRLRE_dom"/>
    <property type="match status" value="1"/>
</dbReference>
<dbReference type="InterPro" id="IPR003587">
    <property type="entry name" value="Hint_dom_N"/>
</dbReference>
<dbReference type="EMBL" id="CP000667">
    <property type="protein sequence ID" value="ABP52788.1"/>
    <property type="molecule type" value="Genomic_DNA"/>
</dbReference>
<dbReference type="RefSeq" id="WP_011904223.1">
    <property type="nucleotide sequence ID" value="NC_009380.1"/>
</dbReference>
<dbReference type="CDD" id="cd00081">
    <property type="entry name" value="Hint"/>
    <property type="match status" value="1"/>
</dbReference>
<dbReference type="eggNOG" id="COG3209">
    <property type="taxonomic scope" value="Bacteria"/>
</dbReference>
<dbReference type="InterPro" id="IPR013320">
    <property type="entry name" value="ConA-like_dom_sf"/>
</dbReference>
<dbReference type="Pfam" id="PF07591">
    <property type="entry name" value="PT-HINT"/>
    <property type="match status" value="1"/>
</dbReference>
<sequence length="3273" mass="351988">MSFGPRRTFDRSAQPSRRAPLLRTGTVRSLVAAAMVGVLALGLGGGGVSGLSPLPVAGDEAGRRAAAGAPAQKWSSAATGSDHVARGRVNRELPTTQRGRHPLHRLAQEPKSVVNKASVEQPPAGEAKGFDQKTSREQPAERDANQRVYHNADGTQTVEFSSAPINYQTSDGNWAPIDSSLVPSSDGGWQNAADATQVRLAPRSDAGDLVRLIFDEDIEFGYSVADAAGTVGQVTGDAIVYPGVRPEMDLRLEPRPGGVKETLVLHSATAPTSYLFPLHLRDLTARLVDGQVVLTDKAGVQRGVIPPGYMVDAGEGDRGPATSTGVRYELVNVDDQPALRLTLDSAWLSDPDRRFPVEVDPTVGPPVTSEGADSSMYVHGSSSTSGGQELLVGRASGSNAAAYLTFNGLVDQLRDQTIHGAALSVVNYDAASCKPRKITVHPVTESWTAGTGHSYPGPSVGSSLASRSFAHGYIGLGQSQSACPAANEMFDLGTAGRDLVQRWVNGEQANNGLSLRAPTTDSSAWKRLAGTGTANAPTLYITHSPYNAEYAIPNPTPEPPVLRNQDGNVQVTVTNRGSEDWTPANYYLAYRVYNAQTGEAVTQQRSASLPSTLARGATVTLDASVKRLEPATYFLDFTMVRTGGAVFTDHQVPPGRIVLQVFDVPPVVQELYPPNGYQAPTLNPLLWAQAVDTDAPPGATLSFKFEVCDRTDDGGETNCTDSGYLDEHAWVIPDGRLSWGESYLWRAYVRDGANEVRSPDSVLLTSVPQPDVLSRIARSPDAERGRDFDTQVGNVSTSAIDVTAMTVGPELNLLRTYNSLDPRPSAVFGAGWSSRYDMKLTPDDDGSGNVVIRYPDGQEVRFGRNSDGTYVAPSGRVARLTLDDTGWKLRDRSGTTYEFSLTGKLVRITDKMARSVKLVYDVFSGKLARAQVANSFTNTAGRALHFSWTDDHITAVKTDAIDGAPLTWTYSYSGDLLTKVCSPTDACTSYEYAEGSHYRTAVLDARPDSYYRLGESEGTAAASDVAINLGKDSATYHHVTLAQPGVIEGVGDTAASFNGASSHVELPKGLVKKSRDTAVELWFKVGKTQTGGPLIGYQDKALDSAATNGVPILYTGIDGRLRGQLAGGTIAPISSTVPVNDGKWHHVVLSAMGNVQTMYLDGVKVGERTGQTIEHSLLTFNQVGAASATTPGSWPGWGWTARRYFAGTIDEVAVYSHPIGPKTAAAHFEYAKPAAQQLTKITLPSGKVASEVVYDTATDRVKEYTDENGGTWKIGQPAIYGGDDDLRRSVQLLDPANRPHLYEYDALTGQMLRSGIPLGLETRREDQPGEPTPSPGPPPGETCTEPDPIDPAFCTIIPDDSGGPVFVEHPLDGMAIRSYSYDEKGYQTKVTNENGDSVEMTYDSKGRLTTRKNCRTTSECHTRYFTYSATITDRLDPRVDLVVESRDSRSSSPTDNQYRTTFEYAIDGQLTRQTNPDGSTVRHTYTFGAEVAVGGGNPPAGLIKTSTDARGKVTRFVYYSNGDLARVTEPGGLVSEYTYDTLGRQLTEKIVSDSHPEGVTTTFTYDDHSRVKTVTGPVVTEEISGAEHQARTTNEYDADGNVTEVTVADLLGEDPERIVTTEYDEYNRPVRMIDAEGNEESYEYDRFGNRTSMVDANDNRYDWAYTAQNKVAEVRLRGWRSDPDGIPAPDTGDYLVLHAYSYDHAGRLASDTDAMGRRLEYTYYRDDRLHAITMKDFRDQDGTTRDYVVEERQYDAAGNLTLKKEANGTRTSEFMYDRAGKLLTSVLDPTGLTRTETMAYDLNGNVTRTTRSGKASNVPWVVPVVTETVDYTYDDDGNLLTEKVTAGSETRTTSYTYDQRGLRLSATDPRGNVSGADKAAFTTTYEYDELGRQVSSTGPAAAAESDGGEPVTTRAEVAFSYNTFGEQVAARDPRGQISHVEYDKLGRPVRTLAPAYLPPGVSEQIIPETRQSYDGLGNVVEAIRPSGTTKFTYDQLNRLVARDDPASTNDDRAVTHYTYTRVGEVLSVTDPTGARIESTYDDLDRQITQTRVERQPTPRNLVTQMAYDDYGNLTSVVSPSGATTVNAYDSVGDMIRTTAPTGESMVFGYDYAGRQIRASDGLGRTVSIEYDRFGDRASDASLDADGTLLRRQTYEYDEASNMISSTDPYGTVTRYEYDALSRLRKQIEPVTDKKSITTTFGYDVAGNRTRYTDGRGNSTTYTYNTLGLPESTIEPATTAHPAVADRTWTVGYDAEGQAVRLSAPGDVSRQRTYDAGGRLTAETGSGGDTATTARELSYDLVGRPTSVSAPGGANSYTYNDQGALLSTAGPSGTASFTYDDDGRMTTRTDLTGTSAFDYVKGRLDTITDSITGQAQRLSYDAAGEVETVDYGGGRIRTFGYDDFGRVASDTVQNSAGSTVASVTYGFDLNGHLTGKKTTGTAGAGDNSYTYDKAGRLTSWTNPEGTVAYEWDDSGNRISAGSKTATFDERNRLLSDGDYTYAYTARGTLSTRTSSGLSEQYSFDAFDRLTEADEQTYTYDGLDRVTSRTGTTFTYAGFGDEVVHDGVEYFARGPGGELLATGQGNNERLSLTDVHGDVVAAFDPANTELAALNDSTAYDPFGQKIDSVGDTGNLGFQGDWTDPDTGQVDMGARWYDPGTGSFTSRDSVTYAAGDSILANRYGYGAGAPLDFYDPDGHWPSFVKKASSWVSNKWKSAKEAVGRTWNSAKSWGSRLWENARTWVTNQYNRVKSALTAAKTWVSDKIHAVKNKAREGYAAYQDGKLGDWAKEQARAAAHEVKAKVTRAAKAAQEKLVKFTKLPVVQALTKPLIAAKELVSAGVKVAASVVSVTAQAIKDPEKFREKLLNAAAEKVAPLVEGVTDVWDKSTQFVEDHAAEIAGIAAGVAVGVGCGMAIGWTGVGAVACGALAGAVGSAVTGSVIGKRGSDLLGEVATGAAFGAVGGALGPIAGRAIGAGVRALGGGLRAAGNVGGNLLASGGRAISAGASKVRSLAGRQFNRGCRTNSFTSATRVLLADGSRRAISEVRIGDRVLATDPTTGRTEARVVTALIVGAGSKDLVEITVDTDGDAGDQTAKLTATDGHPFWEYGDGRWVEARDLEPGYEFETADHRPATVVAVRKWTEHQQVYNLTVDGLHTYYVVAGSTPVLVHNCTILGAGAPKAGNTAVVGRLEDTAVARDWASHDVLNIPDWTITKNDAWVNAVIKNKQDVYVASPLTHRNLWDAANGRQTVLARELKMLTGAGYKWDGDYLRPPRS</sequence>
<reference evidence="7" key="1">
    <citation type="journal article" date="2007" name="Proc. Natl. Acad. Sci. U.S.A.">
        <title>Genome sequencing reveals complex secondary metabolome in the marine actinomycete Salinispora tropica.</title>
        <authorList>
            <person name="Udwary D.W."/>
            <person name="Zeigler L."/>
            <person name="Asolkar R.N."/>
            <person name="Singan V."/>
            <person name="Lapidus A."/>
            <person name="Fenical W."/>
            <person name="Jensen P.R."/>
            <person name="Moore B.S."/>
        </authorList>
    </citation>
    <scope>NUCLEOTIDE SEQUENCE [LARGE SCALE GENOMIC DNA]</scope>
    <source>
        <strain evidence="7">ATCC BAA-916 / DSM 44818 / CNB-440</strain>
    </source>
</reference>
<dbReference type="SMART" id="SM00305">
    <property type="entry name" value="HintC"/>
    <property type="match status" value="1"/>
</dbReference>
<keyword evidence="3" id="KW-0472">Membrane</keyword>
<dbReference type="InterPro" id="IPR045351">
    <property type="entry name" value="DUF6531"/>
</dbReference>
<dbReference type="Pfam" id="PF25023">
    <property type="entry name" value="TEN_YD-shell"/>
    <property type="match status" value="3"/>
</dbReference>
<dbReference type="Gene3D" id="2.180.10.10">
    <property type="entry name" value="RHS repeat-associated core"/>
    <property type="match status" value="6"/>
</dbReference>
<feature type="region of interest" description="Disordered" evidence="2">
    <location>
        <begin position="357"/>
        <end position="380"/>
    </location>
</feature>
<dbReference type="NCBIfam" id="TIGR01643">
    <property type="entry name" value="YD_repeat_2x"/>
    <property type="match status" value="7"/>
</dbReference>
<dbReference type="CDD" id="cd00110">
    <property type="entry name" value="LamG"/>
    <property type="match status" value="1"/>
</dbReference>
<dbReference type="Gene3D" id="2.60.120.200">
    <property type="match status" value="1"/>
</dbReference>
<evidence type="ECO:0000256" key="3">
    <source>
        <dbReference type="SAM" id="Phobius"/>
    </source>
</evidence>
<dbReference type="SUPFAM" id="SSF51294">
    <property type="entry name" value="Hedgehog/intein (Hint) domain"/>
    <property type="match status" value="1"/>
</dbReference>
<accession>A4X1N8</accession>
<protein>
    <submittedName>
        <fullName evidence="6">YD repeat protein</fullName>
    </submittedName>
</protein>
<dbReference type="InterPro" id="IPR001791">
    <property type="entry name" value="Laminin_G"/>
</dbReference>
<feature type="domain" description="Hint" evidence="5">
    <location>
        <begin position="3021"/>
        <end position="3126"/>
    </location>
</feature>
<dbReference type="PATRIC" id="fig|369723.5.peg.313"/>
<keyword evidence="3" id="KW-0812">Transmembrane</keyword>
<dbReference type="InterPro" id="IPR022385">
    <property type="entry name" value="Rhs_assc_core"/>
</dbReference>
<dbReference type="SMART" id="SM00306">
    <property type="entry name" value="HintN"/>
    <property type="match status" value="1"/>
</dbReference>
<feature type="domain" description="Hint" evidence="4">
    <location>
        <begin position="3124"/>
        <end position="3174"/>
    </location>
</feature>
<dbReference type="InterPro" id="IPR030934">
    <property type="entry name" value="Intein_C"/>
</dbReference>
<organism evidence="6 7">
    <name type="scientific">Salinispora tropica (strain ATCC BAA-916 / DSM 44818 / JCM 13857 / NBRC 105044 / CNB-440)</name>
    <dbReference type="NCBI Taxonomy" id="369723"/>
    <lineage>
        <taxon>Bacteria</taxon>
        <taxon>Bacillati</taxon>
        <taxon>Actinomycetota</taxon>
        <taxon>Actinomycetes</taxon>
        <taxon>Micromonosporales</taxon>
        <taxon>Micromonosporaceae</taxon>
        <taxon>Salinispora</taxon>
    </lineage>
</organism>
<dbReference type="InterPro" id="IPR006530">
    <property type="entry name" value="YD"/>
</dbReference>
<name>A4X1N8_SALTO</name>
<dbReference type="Pfam" id="PF05593">
    <property type="entry name" value="RHS_repeat"/>
    <property type="match status" value="3"/>
</dbReference>
<dbReference type="KEGG" id="stp:Strop_0303"/>
<evidence type="ECO:0000256" key="2">
    <source>
        <dbReference type="SAM" id="MobiDB-lite"/>
    </source>
</evidence>
<evidence type="ECO:0000256" key="1">
    <source>
        <dbReference type="ARBA" id="ARBA00022737"/>
    </source>
</evidence>
<dbReference type="STRING" id="369723.Strop_0303"/>
<dbReference type="SUPFAM" id="SSF49899">
    <property type="entry name" value="Concanavalin A-like lectins/glucanases"/>
    <property type="match status" value="1"/>
</dbReference>
<gene>
    <name evidence="6" type="ordered locus">Strop_0303</name>
</gene>
<dbReference type="PANTHER" id="PTHR32305:SF15">
    <property type="entry name" value="PROTEIN RHSA-RELATED"/>
    <property type="match status" value="1"/>
</dbReference>
<feature type="compositionally biased region" description="Pro residues" evidence="2">
    <location>
        <begin position="1330"/>
        <end position="1340"/>
    </location>
</feature>
<evidence type="ECO:0000259" key="5">
    <source>
        <dbReference type="SMART" id="SM00306"/>
    </source>
</evidence>
<evidence type="ECO:0000259" key="4">
    <source>
        <dbReference type="SMART" id="SM00305"/>
    </source>
</evidence>
<dbReference type="NCBIfam" id="TIGR01443">
    <property type="entry name" value="intein_Cterm"/>
    <property type="match status" value="1"/>
</dbReference>
<evidence type="ECO:0000313" key="6">
    <source>
        <dbReference type="EMBL" id="ABP52788.1"/>
    </source>
</evidence>
<keyword evidence="3" id="KW-1133">Transmembrane helix</keyword>
<proteinExistence type="predicted"/>
<dbReference type="NCBIfam" id="TIGR03696">
    <property type="entry name" value="Rhs_assc_core"/>
    <property type="match status" value="1"/>
</dbReference>
<dbReference type="InterPro" id="IPR036844">
    <property type="entry name" value="Hint_dom_sf"/>
</dbReference>
<dbReference type="Pfam" id="PF20148">
    <property type="entry name" value="DUF6531"/>
    <property type="match status" value="1"/>
</dbReference>
<dbReference type="Proteomes" id="UP000000235">
    <property type="component" value="Chromosome"/>
</dbReference>
<feature type="region of interest" description="Disordered" evidence="2">
    <location>
        <begin position="1321"/>
        <end position="1348"/>
    </location>
</feature>
<feature type="compositionally biased region" description="Basic and acidic residues" evidence="2">
    <location>
        <begin position="128"/>
        <end position="145"/>
    </location>
</feature>